<name>A0A8D8LWC7_9HEMI</name>
<dbReference type="EMBL" id="HBUF01040096">
    <property type="protein sequence ID" value="CAG6617857.1"/>
    <property type="molecule type" value="Transcribed_RNA"/>
</dbReference>
<accession>A0A8D8LWC7</accession>
<sequence>MNTLYKAGRSVWCCLQSAEDDLGHSVRVMIKILNNTLISEKVHSKNNWKQNKKIDKEHFFRYMEIQELCPKPCKVVHKILNKALKHEKSTNMNEIFDVAYIKFNFKRKMLNN</sequence>
<dbReference type="AlphaFoldDB" id="A0A8D8LWC7"/>
<reference evidence="1" key="1">
    <citation type="submission" date="2021-05" db="EMBL/GenBank/DDBJ databases">
        <authorList>
            <person name="Alioto T."/>
            <person name="Alioto T."/>
            <person name="Gomez Garrido J."/>
        </authorList>
    </citation>
    <scope>NUCLEOTIDE SEQUENCE</scope>
</reference>
<evidence type="ECO:0000313" key="1">
    <source>
        <dbReference type="EMBL" id="CAG6617855.1"/>
    </source>
</evidence>
<dbReference type="EMBL" id="HBUF01040094">
    <property type="protein sequence ID" value="CAG6617855.1"/>
    <property type="molecule type" value="Transcribed_RNA"/>
</dbReference>
<proteinExistence type="predicted"/>
<organism evidence="1">
    <name type="scientific">Cacopsylla melanoneura</name>
    <dbReference type="NCBI Taxonomy" id="428564"/>
    <lineage>
        <taxon>Eukaryota</taxon>
        <taxon>Metazoa</taxon>
        <taxon>Ecdysozoa</taxon>
        <taxon>Arthropoda</taxon>
        <taxon>Hexapoda</taxon>
        <taxon>Insecta</taxon>
        <taxon>Pterygota</taxon>
        <taxon>Neoptera</taxon>
        <taxon>Paraneoptera</taxon>
        <taxon>Hemiptera</taxon>
        <taxon>Sternorrhyncha</taxon>
        <taxon>Psylloidea</taxon>
        <taxon>Psyllidae</taxon>
        <taxon>Psyllinae</taxon>
        <taxon>Cacopsylla</taxon>
    </lineage>
</organism>
<dbReference type="EMBL" id="HBUF01040095">
    <property type="protein sequence ID" value="CAG6617856.1"/>
    <property type="molecule type" value="Transcribed_RNA"/>
</dbReference>
<protein>
    <submittedName>
        <fullName evidence="1">Uncharacterized protein</fullName>
    </submittedName>
</protein>